<keyword evidence="2" id="KW-0282">Flagellum</keyword>
<feature type="non-terminal residue" evidence="5">
    <location>
        <position position="305"/>
    </location>
</feature>
<keyword evidence="6" id="KW-1185">Reference proteome</keyword>
<name>A0A834IBW0_RHYFE</name>
<evidence type="ECO:0000313" key="6">
    <source>
        <dbReference type="Proteomes" id="UP000625711"/>
    </source>
</evidence>
<dbReference type="PANTHER" id="PTHR21625">
    <property type="entry name" value="NYD-SP28 PROTEIN"/>
    <property type="match status" value="1"/>
</dbReference>
<organism evidence="5 6">
    <name type="scientific">Rhynchophorus ferrugineus</name>
    <name type="common">Red palm weevil</name>
    <name type="synonym">Curculio ferrugineus</name>
    <dbReference type="NCBI Taxonomy" id="354439"/>
    <lineage>
        <taxon>Eukaryota</taxon>
        <taxon>Metazoa</taxon>
        <taxon>Ecdysozoa</taxon>
        <taxon>Arthropoda</taxon>
        <taxon>Hexapoda</taxon>
        <taxon>Insecta</taxon>
        <taxon>Pterygota</taxon>
        <taxon>Neoptera</taxon>
        <taxon>Endopterygota</taxon>
        <taxon>Coleoptera</taxon>
        <taxon>Polyphaga</taxon>
        <taxon>Cucujiformia</taxon>
        <taxon>Curculionidae</taxon>
        <taxon>Dryophthorinae</taxon>
        <taxon>Rhynchophorus</taxon>
    </lineage>
</organism>
<evidence type="ECO:0000256" key="2">
    <source>
        <dbReference type="ARBA" id="ARBA00022846"/>
    </source>
</evidence>
<evidence type="ECO:0000256" key="4">
    <source>
        <dbReference type="ARBA" id="ARBA00023273"/>
    </source>
</evidence>
<keyword evidence="3" id="KW-0969">Cilium</keyword>
<dbReference type="GO" id="GO:0070286">
    <property type="term" value="P:axonemal dynein complex assembly"/>
    <property type="evidence" value="ECO:0007669"/>
    <property type="project" value="InterPro"/>
</dbReference>
<reference evidence="5" key="1">
    <citation type="submission" date="2020-08" db="EMBL/GenBank/DDBJ databases">
        <title>Genome sequencing and assembly of the red palm weevil Rhynchophorus ferrugineus.</title>
        <authorList>
            <person name="Dias G.B."/>
            <person name="Bergman C.M."/>
            <person name="Manee M."/>
        </authorList>
    </citation>
    <scope>NUCLEOTIDE SEQUENCE</scope>
    <source>
        <strain evidence="5">AA-2017</strain>
        <tissue evidence="5">Whole larva</tissue>
    </source>
</reference>
<dbReference type="EMBL" id="JAACXV010006903">
    <property type="protein sequence ID" value="KAF7276411.1"/>
    <property type="molecule type" value="Genomic_DNA"/>
</dbReference>
<sequence>ALIKSLTSEHNYIKKVRSEKIKNYQTEEKALKEHFLELKKDLKNDLLLDELKLRMLTSNASHSISFLSDLVHRGKQIVSLSETCRKFETTREKLSKWLPMNDLVLIGDIDAGYTDDEKLYKKAVQEEFTLPRLASVSRSITEEKTLTRPTTSSTSKLIKFSSMETDFVIDELETKTNIAAIEEVKFETKKSYPSTSEMEVSEKPKISDDEESRVYGERDILERCCKNLEKMEKFWVRYNKVEVDIMELKEERSLLETENKRLRGFLRGVLEAAALSKSIPESRVSTAVRSRRTAYSAPMGRISFF</sequence>
<dbReference type="AlphaFoldDB" id="A0A834IBW0"/>
<evidence type="ECO:0000256" key="3">
    <source>
        <dbReference type="ARBA" id="ARBA00023069"/>
    </source>
</evidence>
<evidence type="ECO:0000256" key="1">
    <source>
        <dbReference type="ARBA" id="ARBA00004611"/>
    </source>
</evidence>
<keyword evidence="4" id="KW-0966">Cell projection</keyword>
<proteinExistence type="predicted"/>
<evidence type="ECO:0000313" key="5">
    <source>
        <dbReference type="EMBL" id="KAF7276411.1"/>
    </source>
</evidence>
<dbReference type="PANTHER" id="PTHR21625:SF0">
    <property type="entry name" value="DYNEIN REGULATORY COMPLEX SUBUNIT 2"/>
    <property type="match status" value="1"/>
</dbReference>
<dbReference type="GO" id="GO:0060285">
    <property type="term" value="P:cilium-dependent cell motility"/>
    <property type="evidence" value="ECO:0007669"/>
    <property type="project" value="TreeGrafter"/>
</dbReference>
<accession>A0A834IBW0</accession>
<dbReference type="Proteomes" id="UP000625711">
    <property type="component" value="Unassembled WGS sequence"/>
</dbReference>
<dbReference type="GO" id="GO:0005858">
    <property type="term" value="C:axonemal dynein complex"/>
    <property type="evidence" value="ECO:0007669"/>
    <property type="project" value="InterPro"/>
</dbReference>
<gene>
    <name evidence="5" type="ORF">GWI33_010350</name>
</gene>
<dbReference type="GO" id="GO:0003352">
    <property type="term" value="P:regulation of cilium movement"/>
    <property type="evidence" value="ECO:0007669"/>
    <property type="project" value="TreeGrafter"/>
</dbReference>
<dbReference type="OrthoDB" id="7760980at2759"/>
<comment type="caution">
    <text evidence="5">The sequence shown here is derived from an EMBL/GenBank/DDBJ whole genome shotgun (WGS) entry which is preliminary data.</text>
</comment>
<dbReference type="InterPro" id="IPR039750">
    <property type="entry name" value="DRC1/DRC2"/>
</dbReference>
<comment type="subcellular location">
    <subcellularLocation>
        <location evidence="1">Cytoplasm</location>
        <location evidence="1">Cytoskeleton</location>
        <location evidence="1">Flagellum axoneme</location>
    </subcellularLocation>
</comment>
<protein>
    <submittedName>
        <fullName evidence="5">Uncharacterized protein</fullName>
    </submittedName>
</protein>